<dbReference type="PANTHER" id="PTHR43375">
    <property type="entry name" value="OROTIDINE 5'-PHOSPHATE DECARBOXYLASE"/>
    <property type="match status" value="1"/>
</dbReference>
<dbReference type="EMBL" id="CP001100">
    <property type="protein sequence ID" value="ACF13014.1"/>
    <property type="molecule type" value="Genomic_DNA"/>
</dbReference>
<dbReference type="STRING" id="517418.Ctha_0543"/>
<dbReference type="InterPro" id="IPR011060">
    <property type="entry name" value="RibuloseP-bd_barrel"/>
</dbReference>
<evidence type="ECO:0000256" key="5">
    <source>
        <dbReference type="ARBA" id="ARBA00023239"/>
    </source>
</evidence>
<dbReference type="Gene3D" id="3.20.20.70">
    <property type="entry name" value="Aldolase class I"/>
    <property type="match status" value="1"/>
</dbReference>
<dbReference type="PANTHER" id="PTHR43375:SF1">
    <property type="entry name" value="OROTIDINE 5'-PHOSPHATE DECARBOXYLASE"/>
    <property type="match status" value="1"/>
</dbReference>
<dbReference type="KEGG" id="cts:Ctha_0543"/>
<proteinExistence type="inferred from homology"/>
<accession>B3QV60</accession>
<keyword evidence="10" id="KW-1185">Reference proteome</keyword>
<dbReference type="Pfam" id="PF00215">
    <property type="entry name" value="OMPdecase"/>
    <property type="match status" value="1"/>
</dbReference>
<organism evidence="9 10">
    <name type="scientific">Chloroherpeton thalassium (strain ATCC 35110 / GB-78)</name>
    <dbReference type="NCBI Taxonomy" id="517418"/>
    <lineage>
        <taxon>Bacteria</taxon>
        <taxon>Pseudomonadati</taxon>
        <taxon>Chlorobiota</taxon>
        <taxon>Chlorobiia</taxon>
        <taxon>Chlorobiales</taxon>
        <taxon>Chloroherpetonaceae</taxon>
        <taxon>Chloroherpeton</taxon>
    </lineage>
</organism>
<feature type="domain" description="Orotidine 5'-phosphate decarboxylase" evidence="8">
    <location>
        <begin position="16"/>
        <end position="253"/>
    </location>
</feature>
<reference evidence="9 10" key="1">
    <citation type="submission" date="2008-06" db="EMBL/GenBank/DDBJ databases">
        <title>Complete sequence of Chloroherpeton thalassium ATCC 35110.</title>
        <authorList>
            <consortium name="US DOE Joint Genome Institute"/>
            <person name="Lucas S."/>
            <person name="Copeland A."/>
            <person name="Lapidus A."/>
            <person name="Glavina del Rio T."/>
            <person name="Dalin E."/>
            <person name="Tice H."/>
            <person name="Bruce D."/>
            <person name="Goodwin L."/>
            <person name="Pitluck S."/>
            <person name="Schmutz J."/>
            <person name="Larimer F."/>
            <person name="Land M."/>
            <person name="Hauser L."/>
            <person name="Kyrpides N."/>
            <person name="Mikhailova N."/>
            <person name="Liu Z."/>
            <person name="Li T."/>
            <person name="Zhao F."/>
            <person name="Overmann J."/>
            <person name="Bryant D.A."/>
            <person name="Richardson P."/>
        </authorList>
    </citation>
    <scope>NUCLEOTIDE SEQUENCE [LARGE SCALE GENOMIC DNA]</scope>
    <source>
        <strain evidence="10">ATCC 35110 / GB-78</strain>
    </source>
</reference>
<keyword evidence="3" id="KW-0210">Decarboxylase</keyword>
<gene>
    <name evidence="9" type="ordered locus">Ctha_0543</name>
</gene>
<dbReference type="OrthoDB" id="9808470at2"/>
<evidence type="ECO:0000256" key="4">
    <source>
        <dbReference type="ARBA" id="ARBA00022975"/>
    </source>
</evidence>
<evidence type="ECO:0000259" key="8">
    <source>
        <dbReference type="SMART" id="SM00934"/>
    </source>
</evidence>
<dbReference type="EC" id="4.1.1.23" evidence="7"/>
<protein>
    <recommendedName>
        <fullName evidence="7">Orotidine-5'-phosphate decarboxylase</fullName>
        <ecNumber evidence="7">4.1.1.23</ecNumber>
    </recommendedName>
</protein>
<keyword evidence="4" id="KW-0665">Pyrimidine biosynthesis</keyword>
<sequence length="276" mass="30671">MFKSRLNQLIESKNSLLCVGLDADPDKIPSVFHQHDSPVVAFNAAIIEATSELAIAYKPNIAFYESRGIRGFKDLEETLLLIPKTCLTIADGKRGDIGNTSQMYAKAFYEHWNFDASTVAPYMGHDSLLPFFEYQEKLTFVLCLTSNNGSADFEEQRLANGKKLYEAVLEKVLAWNKAGNIGIVVGATKPEQLAEIRQKAPEIVILIPGIGAQGGSLEETIRYGTDKNQESAIVVSGRKIIYPDGKFTSIDEFQRAVNERAKATVLEMRQYLKTNL</sequence>
<dbReference type="AlphaFoldDB" id="B3QV60"/>
<evidence type="ECO:0000256" key="3">
    <source>
        <dbReference type="ARBA" id="ARBA00022793"/>
    </source>
</evidence>
<dbReference type="NCBIfam" id="TIGR02127">
    <property type="entry name" value="pyrF_sub2"/>
    <property type="match status" value="1"/>
</dbReference>
<evidence type="ECO:0000256" key="2">
    <source>
        <dbReference type="ARBA" id="ARBA00008847"/>
    </source>
</evidence>
<dbReference type="HOGENOM" id="CLU_060704_1_0_10"/>
<comment type="pathway">
    <text evidence="1">Pyrimidine metabolism; UMP biosynthesis via de novo pathway; UMP from orotate: step 2/2.</text>
</comment>
<evidence type="ECO:0000256" key="7">
    <source>
        <dbReference type="NCBIfam" id="TIGR02127"/>
    </source>
</evidence>
<keyword evidence="5" id="KW-0456">Lyase</keyword>
<evidence type="ECO:0000313" key="9">
    <source>
        <dbReference type="EMBL" id="ACF13014.1"/>
    </source>
</evidence>
<dbReference type="SMART" id="SM00934">
    <property type="entry name" value="OMPdecase"/>
    <property type="match status" value="1"/>
</dbReference>
<dbReference type="CDD" id="cd04725">
    <property type="entry name" value="OMP_decarboxylase_like"/>
    <property type="match status" value="1"/>
</dbReference>
<dbReference type="InterPro" id="IPR001754">
    <property type="entry name" value="OMPdeCOase_dom"/>
</dbReference>
<dbReference type="InterPro" id="IPR013785">
    <property type="entry name" value="Aldolase_TIM"/>
</dbReference>
<dbReference type="RefSeq" id="WP_012499098.1">
    <property type="nucleotide sequence ID" value="NC_011026.1"/>
</dbReference>
<evidence type="ECO:0000313" key="10">
    <source>
        <dbReference type="Proteomes" id="UP000001208"/>
    </source>
</evidence>
<name>B3QV60_CHLT3</name>
<comment type="catalytic activity">
    <reaction evidence="6">
        <text>orotidine 5'-phosphate + H(+) = UMP + CO2</text>
        <dbReference type="Rhea" id="RHEA:11596"/>
        <dbReference type="ChEBI" id="CHEBI:15378"/>
        <dbReference type="ChEBI" id="CHEBI:16526"/>
        <dbReference type="ChEBI" id="CHEBI:57538"/>
        <dbReference type="ChEBI" id="CHEBI:57865"/>
        <dbReference type="EC" id="4.1.1.23"/>
    </reaction>
</comment>
<evidence type="ECO:0000256" key="1">
    <source>
        <dbReference type="ARBA" id="ARBA00004861"/>
    </source>
</evidence>
<dbReference type="Proteomes" id="UP000001208">
    <property type="component" value="Chromosome"/>
</dbReference>
<dbReference type="InterPro" id="IPR011995">
    <property type="entry name" value="OMPdecase_type-2"/>
</dbReference>
<dbReference type="GO" id="GO:0044205">
    <property type="term" value="P:'de novo' UMP biosynthetic process"/>
    <property type="evidence" value="ECO:0007669"/>
    <property type="project" value="UniProtKB-UniPathway"/>
</dbReference>
<dbReference type="UniPathway" id="UPA00070">
    <property type="reaction ID" value="UER00120"/>
</dbReference>
<dbReference type="SUPFAM" id="SSF51366">
    <property type="entry name" value="Ribulose-phoshate binding barrel"/>
    <property type="match status" value="1"/>
</dbReference>
<dbReference type="GO" id="GO:0004590">
    <property type="term" value="F:orotidine-5'-phosphate decarboxylase activity"/>
    <property type="evidence" value="ECO:0007669"/>
    <property type="project" value="UniProtKB-UniRule"/>
</dbReference>
<comment type="similarity">
    <text evidence="2">Belongs to the OMP decarboxylase family. Type 2 subfamily.</text>
</comment>
<evidence type="ECO:0000256" key="6">
    <source>
        <dbReference type="ARBA" id="ARBA00049157"/>
    </source>
</evidence>
<dbReference type="GO" id="GO:0006207">
    <property type="term" value="P:'de novo' pyrimidine nucleobase biosynthetic process"/>
    <property type="evidence" value="ECO:0007669"/>
    <property type="project" value="InterPro"/>
</dbReference>
<dbReference type="eggNOG" id="COG0284">
    <property type="taxonomic scope" value="Bacteria"/>
</dbReference>